<evidence type="ECO:0000313" key="3">
    <source>
        <dbReference type="Proteomes" id="UP000294565"/>
    </source>
</evidence>
<dbReference type="RefSeq" id="YP_010049735.1">
    <property type="nucleotide sequence ID" value="NC_054393.1"/>
</dbReference>
<keyword evidence="3" id="KW-1185">Reference proteome</keyword>
<sequence length="119" mass="13125">MTSSRKEFPMATVLTVVTGTFLVPLQQVQDLVQHMTGGPVPPHLIRQASRACRDYLREQYGWMAGVSLNPDEEDSAKWLAYWEKERGATMGVPVMPQGRFVIADPIAEFAKAGGFGGDQ</sequence>
<dbReference type="EMBL" id="MK494099">
    <property type="protein sequence ID" value="QBP29723.1"/>
    <property type="molecule type" value="Genomic_DNA"/>
</dbReference>
<dbReference type="KEGG" id="vg:63743058"/>
<dbReference type="Proteomes" id="UP000294565">
    <property type="component" value="Segment"/>
</dbReference>
<evidence type="ECO:0000313" key="2">
    <source>
        <dbReference type="EMBL" id="QBP29723.1"/>
    </source>
</evidence>
<dbReference type="GeneID" id="63743058"/>
<evidence type="ECO:0000259" key="1">
    <source>
        <dbReference type="Pfam" id="PF24875"/>
    </source>
</evidence>
<accession>A0A482J831</accession>
<gene>
    <name evidence="2" type="primary">68</name>
    <name evidence="2" type="ORF">SEA_TYPHA_68</name>
</gene>
<feature type="domain" description="DUF7736" evidence="1">
    <location>
        <begin position="8"/>
        <end position="64"/>
    </location>
</feature>
<organism evidence="2 3">
    <name type="scientific">Mycobacterium phage Typha</name>
    <dbReference type="NCBI Taxonomy" id="2517971"/>
    <lineage>
        <taxon>Viruses</taxon>
        <taxon>Duplodnaviria</taxon>
        <taxon>Heunggongvirae</taxon>
        <taxon>Uroviricota</taxon>
        <taxon>Caudoviricetes</taxon>
        <taxon>Typhavirus</taxon>
        <taxon>Typhavirus typha</taxon>
    </lineage>
</organism>
<dbReference type="Pfam" id="PF24875">
    <property type="entry name" value="DUF7736"/>
    <property type="match status" value="1"/>
</dbReference>
<proteinExistence type="predicted"/>
<protein>
    <recommendedName>
        <fullName evidence="1">DUF7736 domain-containing protein</fullName>
    </recommendedName>
</protein>
<dbReference type="InterPro" id="IPR056638">
    <property type="entry name" value="DUF7736"/>
</dbReference>
<name>A0A482J831_9CAUD</name>
<reference evidence="2 3" key="1">
    <citation type="submission" date="2019-02" db="EMBL/GenBank/DDBJ databases">
        <authorList>
            <person name="Kanzanas C."/>
            <person name="Smith M.A."/>
            <person name="Zack K.M."/>
            <person name="Garlena R.A."/>
            <person name="Russell D.A."/>
            <person name="Pope W.H."/>
            <person name="Jacobs-Sera D."/>
            <person name="Hatfull G.F."/>
        </authorList>
    </citation>
    <scope>NUCLEOTIDE SEQUENCE [LARGE SCALE GENOMIC DNA]</scope>
</reference>